<dbReference type="NCBIfam" id="NF006968">
    <property type="entry name" value="PRK09441.1-1"/>
    <property type="match status" value="1"/>
</dbReference>
<evidence type="ECO:0000313" key="11">
    <source>
        <dbReference type="Proteomes" id="UP000240978"/>
    </source>
</evidence>
<dbReference type="SUPFAM" id="SSF51445">
    <property type="entry name" value="(Trans)glycosidases"/>
    <property type="match status" value="1"/>
</dbReference>
<dbReference type="RefSeq" id="WP_245901647.1">
    <property type="nucleotide sequence ID" value="NZ_PYGK01000005.1"/>
</dbReference>
<protein>
    <submittedName>
        <fullName evidence="10">Alpha-amylase</fullName>
    </submittedName>
</protein>
<dbReference type="Pfam" id="PF00128">
    <property type="entry name" value="Alpha-amylase"/>
    <property type="match status" value="1"/>
</dbReference>
<evidence type="ECO:0000256" key="3">
    <source>
        <dbReference type="ARBA" id="ARBA00022723"/>
    </source>
</evidence>
<keyword evidence="3 8" id="KW-0479">Metal-binding</keyword>
<dbReference type="InterPro" id="IPR013780">
    <property type="entry name" value="Glyco_hydro_b"/>
</dbReference>
<dbReference type="Pfam" id="PF09154">
    <property type="entry name" value="Alpha-amy_C_pro"/>
    <property type="match status" value="1"/>
</dbReference>
<dbReference type="InterPro" id="IPR017853">
    <property type="entry name" value="GH"/>
</dbReference>
<name>A0A2P8G9K5_9BACT</name>
<organism evidence="10 11">
    <name type="scientific">Chitinophaga ginsengisoli</name>
    <dbReference type="NCBI Taxonomy" id="363837"/>
    <lineage>
        <taxon>Bacteria</taxon>
        <taxon>Pseudomonadati</taxon>
        <taxon>Bacteroidota</taxon>
        <taxon>Chitinophagia</taxon>
        <taxon>Chitinophagales</taxon>
        <taxon>Chitinophagaceae</taxon>
        <taxon>Chitinophaga</taxon>
    </lineage>
</organism>
<dbReference type="GO" id="GO:0005509">
    <property type="term" value="F:calcium ion binding"/>
    <property type="evidence" value="ECO:0007669"/>
    <property type="project" value="InterPro"/>
</dbReference>
<evidence type="ECO:0000313" key="10">
    <source>
        <dbReference type="EMBL" id="PSL30652.1"/>
    </source>
</evidence>
<dbReference type="InterPro" id="IPR015237">
    <property type="entry name" value="Alpha-amylase_C_pro"/>
</dbReference>
<sequence length="494" mass="56203">MKNGTMIQYFHWYTPGDGSWWNTVKQEAPRLAGMGINAVWLPPAFKGAGGADSRGYDVYDLYDLGEFDQKGAVRTRYGTRQEYIDAIKSIHDAGMQVYVDIVVNHLMGGDETEKITVRKVDPEDRNKFISGPIEAEAYTRFTFPGRKGTYSAFIWDHQCFTGIDHITGMGEEEAIYSIQNEYGELWEDVVDEEKGNFDFLMGADIEFRNPAVREELKRWGEWYYNTVEFDGLRLDAVKHITPDFFREWLDHMREITGKGLFAVGEYWAADDVELAKKYLGAIEGRMSLFDASLHHNFFDASRAGKDYDLTNIFNGSLVLENPALAVTLVGNHDTQPLQALDAPVEDWFKPIAYALILLREHGYPCVFHPDLYGAAYTDKNENGEDTTIELKPVEGLDKLLAARDQYAYGHQRDYFDHPNCIGWTREGDEEHSGCAVVLSNSDEEEKHMEIGERYAGKRFKDISGKREEEVVIDKEGWGNFRCAAGSVSVWAPVE</sequence>
<dbReference type="CDD" id="cd11318">
    <property type="entry name" value="AmyAc_bac_fung_AmyA"/>
    <property type="match status" value="1"/>
</dbReference>
<comment type="caution">
    <text evidence="10">The sequence shown here is derived from an EMBL/GenBank/DDBJ whole genome shotgun (WGS) entry which is preliminary data.</text>
</comment>
<feature type="binding site" evidence="8">
    <location>
        <position position="204"/>
    </location>
    <ligand>
        <name>Ca(2+)</name>
        <dbReference type="ChEBI" id="CHEBI:29108"/>
        <label>1</label>
    </ligand>
</feature>
<feature type="active site" description="Proton donor" evidence="7">
    <location>
        <position position="265"/>
    </location>
</feature>
<keyword evidence="11" id="KW-1185">Reference proteome</keyword>
<evidence type="ECO:0000256" key="6">
    <source>
        <dbReference type="ARBA" id="ARBA00023295"/>
    </source>
</evidence>
<dbReference type="PIRSF" id="PIRSF001021">
    <property type="entry name" value="Alph-amls_thrmst"/>
    <property type="match status" value="1"/>
</dbReference>
<comment type="similarity">
    <text evidence="2">Belongs to the glycosyl hydrolase 13 family.</text>
</comment>
<dbReference type="GO" id="GO:0004553">
    <property type="term" value="F:hydrolase activity, hydrolyzing O-glycosyl compounds"/>
    <property type="evidence" value="ECO:0007669"/>
    <property type="project" value="InterPro"/>
</dbReference>
<feature type="binding site" evidence="8">
    <location>
        <position position="198"/>
    </location>
    <ligand>
        <name>Ca(2+)</name>
        <dbReference type="ChEBI" id="CHEBI:29108"/>
        <label>1</label>
    </ligand>
</feature>
<evidence type="ECO:0000256" key="1">
    <source>
        <dbReference type="ARBA" id="ARBA00001913"/>
    </source>
</evidence>
<evidence type="ECO:0000259" key="9">
    <source>
        <dbReference type="SMART" id="SM00642"/>
    </source>
</evidence>
<feature type="domain" description="Glycosyl hydrolase family 13 catalytic" evidence="9">
    <location>
        <begin position="4"/>
        <end position="403"/>
    </location>
</feature>
<dbReference type="GO" id="GO:0005975">
    <property type="term" value="P:carbohydrate metabolic process"/>
    <property type="evidence" value="ECO:0007669"/>
    <property type="project" value="InterPro"/>
</dbReference>
<comment type="cofactor">
    <cofactor evidence="1">
        <name>Ca(2+)</name>
        <dbReference type="ChEBI" id="CHEBI:29108"/>
    </cofactor>
</comment>
<dbReference type="PANTHER" id="PTHR43447">
    <property type="entry name" value="ALPHA-AMYLASE"/>
    <property type="match status" value="1"/>
</dbReference>
<dbReference type="InterPro" id="IPR006047">
    <property type="entry name" value="GH13_cat_dom"/>
</dbReference>
<dbReference type="SMART" id="SM00642">
    <property type="entry name" value="Aamy"/>
    <property type="match status" value="1"/>
</dbReference>
<evidence type="ECO:0000256" key="4">
    <source>
        <dbReference type="ARBA" id="ARBA00022801"/>
    </source>
</evidence>
<dbReference type="AlphaFoldDB" id="A0A2P8G9K5"/>
<reference evidence="10 11" key="1">
    <citation type="submission" date="2018-03" db="EMBL/GenBank/DDBJ databases">
        <title>Genomic Encyclopedia of Archaeal and Bacterial Type Strains, Phase II (KMG-II): from individual species to whole genera.</title>
        <authorList>
            <person name="Goeker M."/>
        </authorList>
    </citation>
    <scope>NUCLEOTIDE SEQUENCE [LARGE SCALE GENOMIC DNA]</scope>
    <source>
        <strain evidence="10 11">DSM 18107</strain>
    </source>
</reference>
<keyword evidence="6" id="KW-0326">Glycosidase</keyword>
<evidence type="ECO:0000256" key="2">
    <source>
        <dbReference type="ARBA" id="ARBA00008061"/>
    </source>
</evidence>
<dbReference type="Gene3D" id="2.40.30.140">
    <property type="match status" value="1"/>
</dbReference>
<accession>A0A2P8G9K5</accession>
<proteinExistence type="inferred from homology"/>
<keyword evidence="4" id="KW-0378">Hydrolase</keyword>
<dbReference type="NCBIfam" id="NF006969">
    <property type="entry name" value="PRK09441.1-2"/>
    <property type="match status" value="1"/>
</dbReference>
<evidence type="ECO:0000256" key="8">
    <source>
        <dbReference type="PIRSR" id="PIRSR001021-2"/>
    </source>
</evidence>
<keyword evidence="5" id="KW-0119">Carbohydrate metabolism</keyword>
<dbReference type="EMBL" id="PYGK01000005">
    <property type="protein sequence ID" value="PSL30652.1"/>
    <property type="molecule type" value="Genomic_DNA"/>
</dbReference>
<dbReference type="Proteomes" id="UP000240978">
    <property type="component" value="Unassembled WGS sequence"/>
</dbReference>
<feature type="binding site" evidence="8">
    <location>
        <position position="104"/>
    </location>
    <ligand>
        <name>Ca(2+)</name>
        <dbReference type="ChEBI" id="CHEBI:29108"/>
        <label>1</label>
    </ligand>
</feature>
<gene>
    <name evidence="10" type="ORF">CLV42_10513</name>
</gene>
<evidence type="ECO:0000256" key="7">
    <source>
        <dbReference type="PIRSR" id="PIRSR001021-1"/>
    </source>
</evidence>
<dbReference type="InterPro" id="IPR013776">
    <property type="entry name" value="A-amylase_thermo"/>
</dbReference>
<dbReference type="SUPFAM" id="SSF51011">
    <property type="entry name" value="Glycosyl hydrolase domain"/>
    <property type="match status" value="1"/>
</dbReference>
<feature type="active site" description="Nucleophile" evidence="7">
    <location>
        <position position="235"/>
    </location>
</feature>
<evidence type="ECO:0000256" key="5">
    <source>
        <dbReference type="ARBA" id="ARBA00023277"/>
    </source>
</evidence>
<keyword evidence="8" id="KW-0106">Calcium</keyword>
<feature type="binding site" evidence="8">
    <location>
        <position position="239"/>
    </location>
    <ligand>
        <name>Ca(2+)</name>
        <dbReference type="ChEBI" id="CHEBI:29108"/>
        <label>1</label>
    </ligand>
</feature>
<dbReference type="Gene3D" id="3.20.20.80">
    <property type="entry name" value="Glycosidases"/>
    <property type="match status" value="1"/>
</dbReference>
<dbReference type="Gene3D" id="2.60.40.1180">
    <property type="entry name" value="Golgi alpha-mannosidase II"/>
    <property type="match status" value="1"/>
</dbReference>